<feature type="non-terminal residue" evidence="2">
    <location>
        <position position="1"/>
    </location>
</feature>
<dbReference type="InParanoid" id="G5A5L9"/>
<accession>G5A5L9</accession>
<reference evidence="2 3" key="1">
    <citation type="journal article" date="2006" name="Science">
        <title>Phytophthora genome sequences uncover evolutionary origins and mechanisms of pathogenesis.</title>
        <authorList>
            <person name="Tyler B.M."/>
            <person name="Tripathy S."/>
            <person name="Zhang X."/>
            <person name="Dehal P."/>
            <person name="Jiang R.H."/>
            <person name="Aerts A."/>
            <person name="Arredondo F.D."/>
            <person name="Baxter L."/>
            <person name="Bensasson D."/>
            <person name="Beynon J.L."/>
            <person name="Chapman J."/>
            <person name="Damasceno C.M."/>
            <person name="Dorrance A.E."/>
            <person name="Dou D."/>
            <person name="Dickerman A.W."/>
            <person name="Dubchak I.L."/>
            <person name="Garbelotto M."/>
            <person name="Gijzen M."/>
            <person name="Gordon S.G."/>
            <person name="Govers F."/>
            <person name="Grunwald N.J."/>
            <person name="Huang W."/>
            <person name="Ivors K.L."/>
            <person name="Jones R.W."/>
            <person name="Kamoun S."/>
            <person name="Krampis K."/>
            <person name="Lamour K.H."/>
            <person name="Lee M.K."/>
            <person name="McDonald W.H."/>
            <person name="Medina M."/>
            <person name="Meijer H.J."/>
            <person name="Nordberg E.K."/>
            <person name="Maclean D.J."/>
            <person name="Ospina-Giraldo M.D."/>
            <person name="Morris P.F."/>
            <person name="Phuntumart V."/>
            <person name="Putnam N.H."/>
            <person name="Rash S."/>
            <person name="Rose J.K."/>
            <person name="Sakihama Y."/>
            <person name="Salamov A.A."/>
            <person name="Savidor A."/>
            <person name="Scheuring C.F."/>
            <person name="Smith B.M."/>
            <person name="Sobral B.W."/>
            <person name="Terry A."/>
            <person name="Torto-Alalibo T.A."/>
            <person name="Win J."/>
            <person name="Xu Z."/>
            <person name="Zhang H."/>
            <person name="Grigoriev I.V."/>
            <person name="Rokhsar D.S."/>
            <person name="Boore J.L."/>
        </authorList>
    </citation>
    <scope>NUCLEOTIDE SEQUENCE [LARGE SCALE GENOMIC DNA]</scope>
    <source>
        <strain evidence="2 3">P6497</strain>
    </source>
</reference>
<dbReference type="PANTHER" id="PTHR31569">
    <property type="entry name" value="SWIM-TYPE DOMAIN-CONTAINING PROTEIN"/>
    <property type="match status" value="1"/>
</dbReference>
<dbReference type="GeneID" id="20660900"/>
<dbReference type="EMBL" id="JH159160">
    <property type="protein sequence ID" value="EGZ08624.1"/>
    <property type="molecule type" value="Genomic_DNA"/>
</dbReference>
<dbReference type="PANTHER" id="PTHR31569:SF4">
    <property type="entry name" value="SWIM-TYPE DOMAIN-CONTAINING PROTEIN"/>
    <property type="match status" value="1"/>
</dbReference>
<evidence type="ECO:0000259" key="1">
    <source>
        <dbReference type="Pfam" id="PF21056"/>
    </source>
</evidence>
<protein>
    <recommendedName>
        <fullName evidence="1">ZSWIM1/3 RNaseH-like domain-containing protein</fullName>
    </recommendedName>
</protein>
<keyword evidence="3" id="KW-1185">Reference proteome</keyword>
<dbReference type="Proteomes" id="UP000002640">
    <property type="component" value="Unassembled WGS sequence"/>
</dbReference>
<feature type="domain" description="ZSWIM1/3 RNaseH-like" evidence="1">
    <location>
        <begin position="1"/>
        <end position="50"/>
    </location>
</feature>
<name>G5A5L9_PHYSP</name>
<dbReference type="OMA" id="RVILCHF"/>
<dbReference type="STRING" id="1094619.G5A5L9"/>
<dbReference type="Pfam" id="PF21056">
    <property type="entry name" value="ZSWIM1-3_RNaseH-like"/>
    <property type="match status" value="1"/>
</dbReference>
<gene>
    <name evidence="2" type="ORF">PHYSODRAFT_525645</name>
</gene>
<organism evidence="2 3">
    <name type="scientific">Phytophthora sojae (strain P6497)</name>
    <name type="common">Soybean stem and root rot agent</name>
    <name type="synonym">Phytophthora megasperma f. sp. glycines</name>
    <dbReference type="NCBI Taxonomy" id="1094619"/>
    <lineage>
        <taxon>Eukaryota</taxon>
        <taxon>Sar</taxon>
        <taxon>Stramenopiles</taxon>
        <taxon>Oomycota</taxon>
        <taxon>Peronosporomycetes</taxon>
        <taxon>Peronosporales</taxon>
        <taxon>Peronosporaceae</taxon>
        <taxon>Phytophthora</taxon>
    </lineage>
</organism>
<dbReference type="RefSeq" id="XP_009535257.1">
    <property type="nucleotide sequence ID" value="XM_009536962.1"/>
</dbReference>
<proteinExistence type="predicted"/>
<dbReference type="KEGG" id="psoj:PHYSODRAFT_525645"/>
<evidence type="ECO:0000313" key="3">
    <source>
        <dbReference type="Proteomes" id="UP000002640"/>
    </source>
</evidence>
<dbReference type="AlphaFoldDB" id="G5A5L9"/>
<dbReference type="InterPro" id="IPR052579">
    <property type="entry name" value="Zinc_finger_SWIM"/>
</dbReference>
<evidence type="ECO:0000313" key="2">
    <source>
        <dbReference type="EMBL" id="EGZ08624.1"/>
    </source>
</evidence>
<dbReference type="SMR" id="G5A5L9"/>
<sequence>ENERSETLLTAIEEFKSNNPDWPRIQCILVDKDFTEISVLKQAFPDARILLCQFHVVKYLGEEVANSAYGFSVWQKEQLRDVVRLLVYARTEVEYEKHMRYLKHLTELGMGFNNTSRPQASGAHSSRP</sequence>
<dbReference type="InterPro" id="IPR048324">
    <property type="entry name" value="ZSWIM1-3_RNaseH-like"/>
</dbReference>